<keyword evidence="2" id="KW-1185">Reference proteome</keyword>
<organism evidence="1 2">
    <name type="scientific">Alternaria panax</name>
    <dbReference type="NCBI Taxonomy" id="48097"/>
    <lineage>
        <taxon>Eukaryota</taxon>
        <taxon>Fungi</taxon>
        <taxon>Dikarya</taxon>
        <taxon>Ascomycota</taxon>
        <taxon>Pezizomycotina</taxon>
        <taxon>Dothideomycetes</taxon>
        <taxon>Pleosporomycetidae</taxon>
        <taxon>Pleosporales</taxon>
        <taxon>Pleosporineae</taxon>
        <taxon>Pleosporaceae</taxon>
        <taxon>Alternaria</taxon>
        <taxon>Alternaria sect. Panax</taxon>
    </lineage>
</organism>
<dbReference type="Proteomes" id="UP001199106">
    <property type="component" value="Unassembled WGS sequence"/>
</dbReference>
<evidence type="ECO:0000313" key="1">
    <source>
        <dbReference type="EMBL" id="KAG9195338.1"/>
    </source>
</evidence>
<gene>
    <name evidence="1" type="ORF">G6011_00459</name>
</gene>
<dbReference type="AlphaFoldDB" id="A0AAD4NV10"/>
<evidence type="ECO:0000313" key="2">
    <source>
        <dbReference type="Proteomes" id="UP001199106"/>
    </source>
</evidence>
<proteinExistence type="predicted"/>
<accession>A0AAD4NV10</accession>
<reference evidence="1" key="1">
    <citation type="submission" date="2021-07" db="EMBL/GenBank/DDBJ databases">
        <title>Genome Resource of American Ginseng Black Spot Pathogen Alternaria panax.</title>
        <authorList>
            <person name="Qiu C."/>
            <person name="Wang W."/>
            <person name="Liu Z."/>
        </authorList>
    </citation>
    <scope>NUCLEOTIDE SEQUENCE</scope>
    <source>
        <strain evidence="1">BNCC115425</strain>
    </source>
</reference>
<sequence>MARPSFIVESDQVATCWEQLHKLLQHEQDKKMIDDLQQSIAQSKGLEECIYSTDDTDGHPVPTIKRIKPNLGIDRDVSKDIEEATEAYNLAVCRTIGPAMHSTLPRELRDIIYAYLTTLELDLSVKPGPCPRKDLCGRVKQPKSLEGLARPPRYTAYFAVQPRSKNDGLCSERYWRDDVVSAEVASELVESWYRNSTFYMKYTILDEAEFDECFKKLLNEDRFGTGLNPRELITKFKGQIWLDDKFPGTDADVLRCVDSLSLFRKVTKLQVLVGIAHWDRVGEFRRFLRLIRPTILRLRTSGYHCTVSASNWWDMDLVGDISKEWEQELEAEVKNGDSTALHMV</sequence>
<protein>
    <submittedName>
        <fullName evidence="1">Uncharacterized protein</fullName>
    </submittedName>
</protein>
<name>A0AAD4NV10_9PLEO</name>
<comment type="caution">
    <text evidence="1">The sequence shown here is derived from an EMBL/GenBank/DDBJ whole genome shotgun (WGS) entry which is preliminary data.</text>
</comment>
<dbReference type="EMBL" id="JAANER010000001">
    <property type="protein sequence ID" value="KAG9195338.1"/>
    <property type="molecule type" value="Genomic_DNA"/>
</dbReference>